<gene>
    <name evidence="1" type="ORF">SAMN05216222_0500</name>
</gene>
<dbReference type="PANTHER" id="PTHR47197">
    <property type="entry name" value="PROTEIN NIRF"/>
    <property type="match status" value="1"/>
</dbReference>
<organism evidence="1 2">
    <name type="scientific">Pseudomonas prosekii</name>
    <dbReference type="NCBI Taxonomy" id="1148509"/>
    <lineage>
        <taxon>Bacteria</taxon>
        <taxon>Pseudomonadati</taxon>
        <taxon>Pseudomonadota</taxon>
        <taxon>Gammaproteobacteria</taxon>
        <taxon>Pseudomonadales</taxon>
        <taxon>Pseudomonadaceae</taxon>
        <taxon>Pseudomonas</taxon>
    </lineage>
</organism>
<dbReference type="GO" id="GO:0003677">
    <property type="term" value="F:DNA binding"/>
    <property type="evidence" value="ECO:0007669"/>
    <property type="project" value="UniProtKB-KW"/>
</dbReference>
<dbReference type="PANTHER" id="PTHR47197:SF3">
    <property type="entry name" value="DIHYDRO-HEME D1 DEHYDROGENASE"/>
    <property type="match status" value="1"/>
</dbReference>
<accession>A0A1H1NR52</accession>
<sequence>MMKTSLHISRKTDAKTVGKFLRKPLVIGVVEVGREPNSLALAANDCLALVCNTEDRTLSLIDTDAMCVIAVIALPIRPLAIVVDARRNRAYVGGLGQSKVIVIDISARKIVGEIAASEGHAMTIDTHSQRLYVHANSAGNGQLCIIDTASDRLIKRFITGPFASAAVLSRDGRLFICDYLRHALNVLDSVTGEITTVLSLPDPFEEFALSPAGDFGYAPYRTDERIVAKIDLASYDVVDLLPVPPLPHGLTFSPNGALACCCSAAERNVTIIDTATWQVVSRFQAGLYPQSPVFSADGTRLYLCDSFGNAVWVVALD</sequence>
<dbReference type="AlphaFoldDB" id="A0A1H1NR52"/>
<dbReference type="EMBL" id="LT629762">
    <property type="protein sequence ID" value="SDS01428.1"/>
    <property type="molecule type" value="Genomic_DNA"/>
</dbReference>
<evidence type="ECO:0000313" key="2">
    <source>
        <dbReference type="Proteomes" id="UP000198481"/>
    </source>
</evidence>
<dbReference type="InterPro" id="IPR051200">
    <property type="entry name" value="Host-pathogen_enzymatic-act"/>
</dbReference>
<dbReference type="InterPro" id="IPR011044">
    <property type="entry name" value="Quino_amine_DH_bsu"/>
</dbReference>
<dbReference type="SUPFAM" id="SSF50969">
    <property type="entry name" value="YVTN repeat-like/Quinoprotein amine dehydrogenase"/>
    <property type="match status" value="1"/>
</dbReference>
<keyword evidence="1" id="KW-0238">DNA-binding</keyword>
<dbReference type="Gene3D" id="2.130.10.10">
    <property type="entry name" value="YVTN repeat-like/Quinoprotein amine dehydrogenase"/>
    <property type="match status" value="2"/>
</dbReference>
<reference evidence="2" key="1">
    <citation type="submission" date="2016-10" db="EMBL/GenBank/DDBJ databases">
        <authorList>
            <person name="Varghese N."/>
            <person name="Submissions S."/>
        </authorList>
    </citation>
    <scope>NUCLEOTIDE SEQUENCE [LARGE SCALE GENOMIC DNA]</scope>
    <source>
        <strain evidence="2">LMG 26867</strain>
    </source>
</reference>
<name>A0A1H1NR52_9PSED</name>
<dbReference type="STRING" id="1148509.SAMN05216222_0500"/>
<proteinExistence type="predicted"/>
<protein>
    <submittedName>
        <fullName evidence="1">DNA-binding beta-propeller fold protein YncE</fullName>
    </submittedName>
</protein>
<dbReference type="InterPro" id="IPR015943">
    <property type="entry name" value="WD40/YVTN_repeat-like_dom_sf"/>
</dbReference>
<evidence type="ECO:0000313" key="1">
    <source>
        <dbReference type="EMBL" id="SDS01428.1"/>
    </source>
</evidence>
<dbReference type="Proteomes" id="UP000198481">
    <property type="component" value="Chromosome I"/>
</dbReference>
<dbReference type="RefSeq" id="WP_092270373.1">
    <property type="nucleotide sequence ID" value="NZ_LT629762.1"/>
</dbReference>